<feature type="binding site" evidence="11">
    <location>
        <position position="213"/>
    </location>
    <ligand>
        <name>FMN</name>
        <dbReference type="ChEBI" id="CHEBI:58210"/>
    </ligand>
</feature>
<organism evidence="13 14">
    <name type="scientific">Haloarcula taiwanensis</name>
    <dbReference type="NCBI Taxonomy" id="1932004"/>
    <lineage>
        <taxon>Archaea</taxon>
        <taxon>Methanobacteriati</taxon>
        <taxon>Methanobacteriota</taxon>
        <taxon>Stenosarchaea group</taxon>
        <taxon>Halobacteria</taxon>
        <taxon>Halobacteriales</taxon>
        <taxon>Haloarculaceae</taxon>
        <taxon>Haloarcula</taxon>
    </lineage>
</organism>
<feature type="binding site" evidence="11">
    <location>
        <position position="264"/>
    </location>
    <ligand>
        <name>FMN</name>
        <dbReference type="ChEBI" id="CHEBI:58210"/>
    </ligand>
</feature>
<feature type="binding site" evidence="11">
    <location>
        <position position="182"/>
    </location>
    <ligand>
        <name>substrate</name>
    </ligand>
</feature>
<feature type="binding site" evidence="11">
    <location>
        <position position="177"/>
    </location>
    <ligand>
        <name>substrate</name>
    </ligand>
</feature>
<comment type="subunit">
    <text evidence="11">Monomer.</text>
</comment>
<keyword evidence="5 11" id="KW-0285">Flavoprotein</keyword>
<comment type="cofactor">
    <cofactor evidence="11">
        <name>FMN</name>
        <dbReference type="ChEBI" id="CHEBI:58210"/>
    </cofactor>
    <text evidence="11">Binds 1 FMN per subunit.</text>
</comment>
<evidence type="ECO:0000256" key="10">
    <source>
        <dbReference type="ARBA" id="ARBA00048639"/>
    </source>
</evidence>
<dbReference type="PANTHER" id="PTHR48109:SF4">
    <property type="entry name" value="DIHYDROOROTATE DEHYDROGENASE (QUINONE), MITOCHONDRIAL"/>
    <property type="match status" value="1"/>
</dbReference>
<dbReference type="GO" id="GO:0106430">
    <property type="term" value="F:dihydroorotate dehydrogenase (quinone) activity"/>
    <property type="evidence" value="ECO:0007669"/>
    <property type="project" value="UniProtKB-EC"/>
</dbReference>
<dbReference type="InterPro" id="IPR050074">
    <property type="entry name" value="DHO_dehydrogenase"/>
</dbReference>
<dbReference type="InterPro" id="IPR005720">
    <property type="entry name" value="Dihydroorotate_DH_cat"/>
</dbReference>
<protein>
    <recommendedName>
        <fullName evidence="11">Dihydroorotate dehydrogenase (quinone)</fullName>
        <ecNumber evidence="11">1.3.5.2</ecNumber>
    </recommendedName>
    <alternativeName>
        <fullName evidence="11">DHOdehase</fullName>
        <shortName evidence="11">DHOD</shortName>
        <shortName evidence="11">DHODase</shortName>
    </alternativeName>
    <alternativeName>
        <fullName evidence="11">Dihydroorotate oxidase</fullName>
    </alternativeName>
</protein>
<dbReference type="Pfam" id="PF01180">
    <property type="entry name" value="DHO_dh"/>
    <property type="match status" value="1"/>
</dbReference>
<feature type="binding site" evidence="11">
    <location>
        <position position="241"/>
    </location>
    <ligand>
        <name>FMN</name>
        <dbReference type="ChEBI" id="CHEBI:58210"/>
    </ligand>
</feature>
<dbReference type="NCBIfam" id="TIGR01036">
    <property type="entry name" value="pyrD_sub2"/>
    <property type="match status" value="1"/>
</dbReference>
<comment type="similarity">
    <text evidence="4 11">Belongs to the dihydroorotate dehydrogenase family. Type 2 subfamily.</text>
</comment>
<dbReference type="GO" id="GO:0005737">
    <property type="term" value="C:cytoplasm"/>
    <property type="evidence" value="ECO:0007669"/>
    <property type="project" value="InterPro"/>
</dbReference>
<dbReference type="InterPro" id="IPR001295">
    <property type="entry name" value="Dihydroorotate_DH_CS"/>
</dbReference>
<dbReference type="UniPathway" id="UPA00070">
    <property type="reaction ID" value="UER00946"/>
</dbReference>
<dbReference type="CDD" id="cd04738">
    <property type="entry name" value="DHOD_2_like"/>
    <property type="match status" value="1"/>
</dbReference>
<dbReference type="PANTHER" id="PTHR48109">
    <property type="entry name" value="DIHYDROOROTATE DEHYDROGENASE (QUINONE), MITOCHONDRIAL-RELATED"/>
    <property type="match status" value="1"/>
</dbReference>
<keyword evidence="11" id="KW-1003">Cell membrane</keyword>
<dbReference type="GO" id="GO:0005886">
    <property type="term" value="C:plasma membrane"/>
    <property type="evidence" value="ECO:0007669"/>
    <property type="project" value="UniProtKB-SubCell"/>
</dbReference>
<keyword evidence="9 11" id="KW-0472">Membrane</keyword>
<keyword evidence="6 11" id="KW-0288">FMN</keyword>
<dbReference type="PROSITE" id="PS00912">
    <property type="entry name" value="DHODEHASE_2"/>
    <property type="match status" value="1"/>
</dbReference>
<dbReference type="PROSITE" id="PS00911">
    <property type="entry name" value="DHODEHASE_1"/>
    <property type="match status" value="1"/>
</dbReference>
<evidence type="ECO:0000256" key="6">
    <source>
        <dbReference type="ARBA" id="ARBA00022643"/>
    </source>
</evidence>
<dbReference type="GO" id="GO:0044205">
    <property type="term" value="P:'de novo' UMP biosynthetic process"/>
    <property type="evidence" value="ECO:0007669"/>
    <property type="project" value="UniProtKB-UniRule"/>
</dbReference>
<evidence type="ECO:0000313" key="13">
    <source>
        <dbReference type="EMBL" id="AUG46190.1"/>
    </source>
</evidence>
<dbReference type="EC" id="1.3.5.2" evidence="11"/>
<evidence type="ECO:0000256" key="8">
    <source>
        <dbReference type="ARBA" id="ARBA00023002"/>
    </source>
</evidence>
<dbReference type="InterPro" id="IPR012135">
    <property type="entry name" value="Dihydroorotate_DH_1_2"/>
</dbReference>
<accession>A0A2H4ZUM9</accession>
<dbReference type="InterPro" id="IPR005719">
    <property type="entry name" value="Dihydroorotate_DH_2"/>
</dbReference>
<evidence type="ECO:0000256" key="4">
    <source>
        <dbReference type="ARBA" id="ARBA00005359"/>
    </source>
</evidence>
<feature type="binding site" evidence="11">
    <location>
        <begin position="67"/>
        <end position="71"/>
    </location>
    <ligand>
        <name>FMN</name>
        <dbReference type="ChEBI" id="CHEBI:58210"/>
    </ligand>
</feature>
<evidence type="ECO:0000259" key="12">
    <source>
        <dbReference type="Pfam" id="PF01180"/>
    </source>
</evidence>
<dbReference type="Proteomes" id="UP000242917">
    <property type="component" value="Chromosome I"/>
</dbReference>
<dbReference type="HAMAP" id="MF_00225">
    <property type="entry name" value="DHO_dh_type2"/>
    <property type="match status" value="1"/>
</dbReference>
<evidence type="ECO:0000256" key="7">
    <source>
        <dbReference type="ARBA" id="ARBA00022975"/>
    </source>
</evidence>
<evidence type="ECO:0000256" key="3">
    <source>
        <dbReference type="ARBA" id="ARBA00005161"/>
    </source>
</evidence>
<keyword evidence="8 11" id="KW-0560">Oxidoreductase</keyword>
<evidence type="ECO:0000256" key="1">
    <source>
        <dbReference type="ARBA" id="ARBA00003125"/>
    </source>
</evidence>
<evidence type="ECO:0000256" key="11">
    <source>
        <dbReference type="HAMAP-Rule" id="MF_00225"/>
    </source>
</evidence>
<dbReference type="InterPro" id="IPR013785">
    <property type="entry name" value="Aldolase_TIM"/>
</dbReference>
<feature type="binding site" evidence="11">
    <location>
        <begin position="116"/>
        <end position="120"/>
    </location>
    <ligand>
        <name>substrate</name>
    </ligand>
</feature>
<comment type="function">
    <text evidence="1 11">Catalyzes the conversion of dihydroorotate to orotate with quinone as electron acceptor.</text>
</comment>
<feature type="binding site" evidence="11">
    <location>
        <position position="91"/>
    </location>
    <ligand>
        <name>FMN</name>
        <dbReference type="ChEBI" id="CHEBI:58210"/>
    </ligand>
</feature>
<dbReference type="Gene3D" id="3.20.20.70">
    <property type="entry name" value="Aldolase class I"/>
    <property type="match status" value="1"/>
</dbReference>
<feature type="binding site" evidence="11">
    <location>
        <begin position="312"/>
        <end position="313"/>
    </location>
    <ligand>
        <name>FMN</name>
        <dbReference type="ChEBI" id="CHEBI:58210"/>
    </ligand>
</feature>
<feature type="domain" description="Dihydroorotate dehydrogenase catalytic" evidence="12">
    <location>
        <begin position="50"/>
        <end position="334"/>
    </location>
</feature>
<comment type="catalytic activity">
    <reaction evidence="10 11">
        <text>(S)-dihydroorotate + a quinone = orotate + a quinol</text>
        <dbReference type="Rhea" id="RHEA:30187"/>
        <dbReference type="ChEBI" id="CHEBI:24646"/>
        <dbReference type="ChEBI" id="CHEBI:30839"/>
        <dbReference type="ChEBI" id="CHEBI:30864"/>
        <dbReference type="ChEBI" id="CHEBI:132124"/>
        <dbReference type="EC" id="1.3.5.2"/>
    </reaction>
</comment>
<dbReference type="OrthoDB" id="36608at2157"/>
<keyword evidence="7 11" id="KW-0665">Pyrimidine biosynthesis</keyword>
<dbReference type="KEGG" id="hta:BVU17_01120"/>
<reference evidence="13 14" key="1">
    <citation type="submission" date="2017-01" db="EMBL/GenBank/DDBJ databases">
        <title>A Red Light-Sensitive Sensory Rhodopsin I From Haloarcula taiwanensis, A New Haloarchaeon Isolated From Taiwan.</title>
        <authorList>
            <person name="Yang C.-S."/>
            <person name="Han Y.-A."/>
            <person name="Chen P.-C."/>
            <person name="Ng W.V."/>
            <person name="Chen T.-W."/>
        </authorList>
    </citation>
    <scope>NUCLEOTIDE SEQUENCE [LARGE SCALE GENOMIC DNA]</scope>
    <source>
        <strain evidence="13 14">Taiwanensis</strain>
    </source>
</reference>
<dbReference type="NCBIfam" id="NF003652">
    <property type="entry name" value="PRK05286.2-5"/>
    <property type="match status" value="1"/>
</dbReference>
<gene>
    <name evidence="11" type="primary">pyrD</name>
    <name evidence="13" type="ORF">BVU17_01120</name>
</gene>
<dbReference type="PIRSF" id="PIRSF000164">
    <property type="entry name" value="DHO_oxidase"/>
    <property type="match status" value="1"/>
</dbReference>
<dbReference type="EMBL" id="CP019154">
    <property type="protein sequence ID" value="AUG46190.1"/>
    <property type="molecule type" value="Genomic_DNA"/>
</dbReference>
<comment type="pathway">
    <text evidence="3 11">Pyrimidine metabolism; UMP biosynthesis via de novo pathway; orotate from (S)-dihydroorotate (quinone route): step 1/1.</text>
</comment>
<name>A0A2H4ZUM9_9EURY</name>
<comment type="subcellular location">
    <subcellularLocation>
        <location evidence="11">Cell membrane</location>
        <topology evidence="11">Peripheral membrane protein</topology>
    </subcellularLocation>
    <subcellularLocation>
        <location evidence="2">Membrane</location>
    </subcellularLocation>
</comment>
<dbReference type="AlphaFoldDB" id="A0A2H4ZUM9"/>
<proteinExistence type="inferred from homology"/>
<dbReference type="SUPFAM" id="SSF51395">
    <property type="entry name" value="FMN-linked oxidoreductases"/>
    <property type="match status" value="1"/>
</dbReference>
<feature type="binding site" evidence="11">
    <location>
        <position position="144"/>
    </location>
    <ligand>
        <name>FMN</name>
        <dbReference type="ChEBI" id="CHEBI:58210"/>
    </ligand>
</feature>
<evidence type="ECO:0000313" key="14">
    <source>
        <dbReference type="Proteomes" id="UP000242917"/>
    </source>
</evidence>
<feature type="active site" description="Nucleophile" evidence="11">
    <location>
        <position position="180"/>
    </location>
</feature>
<feature type="binding site" evidence="11">
    <location>
        <position position="177"/>
    </location>
    <ligand>
        <name>FMN</name>
        <dbReference type="ChEBI" id="CHEBI:58210"/>
    </ligand>
</feature>
<dbReference type="GO" id="GO:0006207">
    <property type="term" value="P:'de novo' pyrimidine nucleobase biosynthetic process"/>
    <property type="evidence" value="ECO:0007669"/>
    <property type="project" value="UniProtKB-UniRule"/>
</dbReference>
<feature type="binding site" evidence="11">
    <location>
        <position position="291"/>
    </location>
    <ligand>
        <name>FMN</name>
        <dbReference type="ChEBI" id="CHEBI:58210"/>
    </ligand>
</feature>
<feature type="binding site" evidence="11">
    <location>
        <begin position="242"/>
        <end position="243"/>
    </location>
    <ligand>
        <name>substrate</name>
    </ligand>
</feature>
<evidence type="ECO:0000256" key="9">
    <source>
        <dbReference type="ARBA" id="ARBA00023136"/>
    </source>
</evidence>
<feature type="binding site" evidence="11">
    <location>
        <position position="71"/>
    </location>
    <ligand>
        <name>substrate</name>
    </ligand>
</feature>
<evidence type="ECO:0000256" key="5">
    <source>
        <dbReference type="ARBA" id="ARBA00022630"/>
    </source>
</evidence>
<keyword evidence="14" id="KW-1185">Reference proteome</keyword>
<evidence type="ECO:0000256" key="2">
    <source>
        <dbReference type="ARBA" id="ARBA00004370"/>
    </source>
</evidence>
<sequence>MRPYDIARPLLFSLPAETANRSVHRLLEAVDGTRVADAMADRYTVTDDRLAVEAFGYTFDNPVGVAAGFDKNATIPGAVASLGFGFAEVGGVTAEPQAGNARPRMFRLREDEAIINRMGLNNDGAVVVGERLKHVDAPFPVGVNIAKTEHVGTEEAPDDYRTTYEHVAEGGDFFVVNVSCPNSEGFEELQNRDAMEAILSELQDAGAAPLLVKLSPDLPEPAVEDALDLVTELGLDGVVATNTTTERPASLRSPNAVETGGLSGKPIENQATEMVRFVAERVDVPVVGVGGVSTAEGAYRKIRAGASLVQLYTGLVYRGPSIAREINEGLLELLAEDGFDSVEDAVGADL</sequence>